<feature type="transmembrane region" description="Helical" evidence="6">
    <location>
        <begin position="401"/>
        <end position="422"/>
    </location>
</feature>
<dbReference type="EMBL" id="CADCWC010000378">
    <property type="protein sequence ID" value="CAA9548387.1"/>
    <property type="molecule type" value="Genomic_DNA"/>
</dbReference>
<keyword evidence="5 6" id="KW-0472">Membrane</keyword>
<sequence length="441" mass="47379">MIARLRTSRNRELVNLLLVALLTMAGFSAVHIARENAVSNTSLLYAGFFLALYLVAHIVLRIALPDADPYLLPLVALLTAVGEIEIYRIEPELARDQSVWIVAGVGLFTAVIWFARDVRVLENLRYTCGALTVLLLLATMLFGTEVLGAKLWIRVAGYQIQPGEFAKVLLVIFLAGYLREKREVLERPVRTILGVGIPAMRNVAPLLVLLGAALVMLVVLNDLGSSLLFYGVFIAMIYLATGRWLYVGGGLALFALGAIGAVQFTSHVQRRIDGWLDPWADEDDTGYQIAQSLYTIADGGVFGTGFGRGFVLAGGDTIIPYAETDFIYSVIATETGLAGAAGVVLLYLAIAHRGFKIAAVADDGFSKLLAAGLTFVLSLQAFVIIGGVTKLIPLTGLTLPFVSYGGSSVVANFALLALLLCVSQRANRSRDAWGPADRSGR</sequence>
<feature type="transmembrane region" description="Helical" evidence="6">
    <location>
        <begin position="99"/>
        <end position="116"/>
    </location>
</feature>
<dbReference type="GO" id="GO:0032153">
    <property type="term" value="C:cell division site"/>
    <property type="evidence" value="ECO:0007669"/>
    <property type="project" value="TreeGrafter"/>
</dbReference>
<dbReference type="Pfam" id="PF01098">
    <property type="entry name" value="FTSW_RODA_SPOVE"/>
    <property type="match status" value="1"/>
</dbReference>
<accession>A0A6J4UHR3</accession>
<dbReference type="GO" id="GO:0015648">
    <property type="term" value="F:lipid-linked peptidoglycan transporter activity"/>
    <property type="evidence" value="ECO:0007669"/>
    <property type="project" value="TreeGrafter"/>
</dbReference>
<organism evidence="7">
    <name type="scientific">uncultured Thermoleophilia bacterium</name>
    <dbReference type="NCBI Taxonomy" id="1497501"/>
    <lineage>
        <taxon>Bacteria</taxon>
        <taxon>Bacillati</taxon>
        <taxon>Actinomycetota</taxon>
        <taxon>Thermoleophilia</taxon>
        <taxon>environmental samples</taxon>
    </lineage>
</organism>
<keyword evidence="7" id="KW-0131">Cell cycle</keyword>
<evidence type="ECO:0000256" key="5">
    <source>
        <dbReference type="ARBA" id="ARBA00023136"/>
    </source>
</evidence>
<evidence type="ECO:0000256" key="4">
    <source>
        <dbReference type="ARBA" id="ARBA00022989"/>
    </source>
</evidence>
<dbReference type="PANTHER" id="PTHR30474:SF3">
    <property type="entry name" value="PEPTIDOGLYCAN GLYCOSYLTRANSFERASE RODA"/>
    <property type="match status" value="1"/>
</dbReference>
<feature type="transmembrane region" description="Helical" evidence="6">
    <location>
        <begin position="227"/>
        <end position="246"/>
    </location>
</feature>
<comment type="subcellular location">
    <subcellularLocation>
        <location evidence="1">Membrane</location>
        <topology evidence="1">Multi-pass membrane protein</topology>
    </subcellularLocation>
</comment>
<feature type="transmembrane region" description="Helical" evidence="6">
    <location>
        <begin position="368"/>
        <end position="389"/>
    </location>
</feature>
<evidence type="ECO:0000256" key="6">
    <source>
        <dbReference type="SAM" id="Phobius"/>
    </source>
</evidence>
<evidence type="ECO:0000256" key="2">
    <source>
        <dbReference type="ARBA" id="ARBA00022692"/>
    </source>
</evidence>
<keyword evidence="7" id="KW-0132">Cell division</keyword>
<protein>
    <submittedName>
        <fullName evidence="7">FtsW-like cell division membrane protein CA_C0505</fullName>
    </submittedName>
</protein>
<keyword evidence="4 6" id="KW-1133">Transmembrane helix</keyword>
<evidence type="ECO:0000256" key="1">
    <source>
        <dbReference type="ARBA" id="ARBA00004141"/>
    </source>
</evidence>
<evidence type="ECO:0000313" key="7">
    <source>
        <dbReference type="EMBL" id="CAA9548387.1"/>
    </source>
</evidence>
<feature type="transmembrane region" description="Helical" evidence="6">
    <location>
        <begin position="326"/>
        <end position="348"/>
    </location>
</feature>
<proteinExistence type="predicted"/>
<dbReference type="AlphaFoldDB" id="A0A6J4UHR3"/>
<gene>
    <name evidence="7" type="ORF">AVDCRST_MAG79-2493</name>
</gene>
<dbReference type="PANTHER" id="PTHR30474">
    <property type="entry name" value="CELL CYCLE PROTEIN"/>
    <property type="match status" value="1"/>
</dbReference>
<name>A0A6J4UHR3_9ACTN</name>
<feature type="transmembrane region" description="Helical" evidence="6">
    <location>
        <begin position="199"/>
        <end position="221"/>
    </location>
</feature>
<feature type="transmembrane region" description="Helical" evidence="6">
    <location>
        <begin position="251"/>
        <end position="269"/>
    </location>
</feature>
<feature type="transmembrane region" description="Helical" evidence="6">
    <location>
        <begin position="159"/>
        <end position="178"/>
    </location>
</feature>
<keyword evidence="3" id="KW-0133">Cell shape</keyword>
<reference evidence="7" key="1">
    <citation type="submission" date="2020-02" db="EMBL/GenBank/DDBJ databases">
        <authorList>
            <person name="Meier V. D."/>
        </authorList>
    </citation>
    <scope>NUCLEOTIDE SEQUENCE</scope>
    <source>
        <strain evidence="7">AVDCRST_MAG79</strain>
    </source>
</reference>
<dbReference type="GO" id="GO:0051301">
    <property type="term" value="P:cell division"/>
    <property type="evidence" value="ECO:0007669"/>
    <property type="project" value="UniProtKB-KW"/>
</dbReference>
<evidence type="ECO:0000256" key="3">
    <source>
        <dbReference type="ARBA" id="ARBA00022960"/>
    </source>
</evidence>
<feature type="transmembrane region" description="Helical" evidence="6">
    <location>
        <begin position="12"/>
        <end position="32"/>
    </location>
</feature>
<feature type="transmembrane region" description="Helical" evidence="6">
    <location>
        <begin position="44"/>
        <end position="63"/>
    </location>
</feature>
<keyword evidence="2 6" id="KW-0812">Transmembrane</keyword>
<dbReference type="GO" id="GO:0005886">
    <property type="term" value="C:plasma membrane"/>
    <property type="evidence" value="ECO:0007669"/>
    <property type="project" value="TreeGrafter"/>
</dbReference>
<feature type="transmembrane region" description="Helical" evidence="6">
    <location>
        <begin position="128"/>
        <end position="153"/>
    </location>
</feature>
<dbReference type="GO" id="GO:0008360">
    <property type="term" value="P:regulation of cell shape"/>
    <property type="evidence" value="ECO:0007669"/>
    <property type="project" value="UniProtKB-KW"/>
</dbReference>
<dbReference type="InterPro" id="IPR001182">
    <property type="entry name" value="FtsW/RodA"/>
</dbReference>
<feature type="transmembrane region" description="Helical" evidence="6">
    <location>
        <begin position="70"/>
        <end position="87"/>
    </location>
</feature>